<dbReference type="PANTHER" id="PTHR46148:SF59">
    <property type="entry name" value="NUCLEOTIDYLTRANSFERASE, RIBONUCLEASE H"/>
    <property type="match status" value="1"/>
</dbReference>
<keyword evidence="4" id="KW-0695">RNA-directed DNA polymerase</keyword>
<dbReference type="Pfam" id="PF22936">
    <property type="entry name" value="Pol_BBD"/>
    <property type="match status" value="1"/>
</dbReference>
<feature type="compositionally biased region" description="Basic and acidic residues" evidence="1">
    <location>
        <begin position="150"/>
        <end position="162"/>
    </location>
</feature>
<dbReference type="EMBL" id="BKCJ010000973">
    <property type="protein sequence ID" value="GEU37789.1"/>
    <property type="molecule type" value="Genomic_DNA"/>
</dbReference>
<feature type="domain" description="Retrovirus-related Pol polyprotein from transposon TNT 1-94-like beta-barrel" evidence="2">
    <location>
        <begin position="301"/>
        <end position="348"/>
    </location>
</feature>
<dbReference type="AlphaFoldDB" id="A0A6L2JM92"/>
<dbReference type="Gene3D" id="3.30.420.10">
    <property type="entry name" value="Ribonuclease H-like superfamily/Ribonuclease H"/>
    <property type="match status" value="1"/>
</dbReference>
<feature type="region of interest" description="Disordered" evidence="1">
    <location>
        <begin position="150"/>
        <end position="171"/>
    </location>
</feature>
<dbReference type="PANTHER" id="PTHR46148">
    <property type="entry name" value="CHROMO DOMAIN-CONTAINING PROTEIN"/>
    <property type="match status" value="1"/>
</dbReference>
<dbReference type="InterPro" id="IPR054722">
    <property type="entry name" value="PolX-like_BBD"/>
</dbReference>
<evidence type="ECO:0000259" key="2">
    <source>
        <dbReference type="Pfam" id="PF22936"/>
    </source>
</evidence>
<reference evidence="4" key="1">
    <citation type="journal article" date="2019" name="Sci. Rep.">
        <title>Draft genome of Tanacetum cinerariifolium, the natural source of mosquito coil.</title>
        <authorList>
            <person name="Yamashiro T."/>
            <person name="Shiraishi A."/>
            <person name="Satake H."/>
            <person name="Nakayama K."/>
        </authorList>
    </citation>
    <scope>NUCLEOTIDE SEQUENCE</scope>
</reference>
<evidence type="ECO:0000259" key="3">
    <source>
        <dbReference type="Pfam" id="PF24626"/>
    </source>
</evidence>
<comment type="caution">
    <text evidence="4">The sequence shown here is derived from an EMBL/GenBank/DDBJ whole genome shotgun (WGS) entry which is preliminary data.</text>
</comment>
<protein>
    <submittedName>
        <fullName evidence="4">Putative reverse transcriptase domain-containing protein</fullName>
    </submittedName>
</protein>
<dbReference type="InterPro" id="IPR056924">
    <property type="entry name" value="SH3_Tf2-1"/>
</dbReference>
<evidence type="ECO:0000313" key="4">
    <source>
        <dbReference type="EMBL" id="GEU37789.1"/>
    </source>
</evidence>
<dbReference type="GO" id="GO:0003676">
    <property type="term" value="F:nucleic acid binding"/>
    <property type="evidence" value="ECO:0007669"/>
    <property type="project" value="InterPro"/>
</dbReference>
<keyword evidence="4" id="KW-0808">Transferase</keyword>
<dbReference type="Pfam" id="PF24626">
    <property type="entry name" value="SH3_Tf2-1"/>
    <property type="match status" value="1"/>
</dbReference>
<sequence length="643" mass="73448">MDQDVVHMMIASKVPILKPGKYELWRMRMELYIQMVDYSLWEVIENGNKPPVTTVVKDAKSLLQAIEKRFGGNAATKKTERNLLKQQYENFTTSSSEVLDQTFDRLQKLISQLEILSESISQEDGNQKFSRKFENEPIVSETTVKKHVVESSEAKGSEDKPKVVRNNCSPPIIEDWISNNKDDDESRPKIEKKTIKPSFDKIEFVKSKEQVKTPRKTTVKQRVNTVINKHVNSASPKAVVNTARPKVVLNAVKGTEVYAVKASACWVWKSKAKVIDHVSKHNSASVTLKKFNYQDLQEKGMIDSGCSRHMTENMSYLTDYEEINEGYVGFGGNPKGGKIPSKGRIRTAERKNKTLIEAARTMLSGSKLPTIFWAEAVNTACYVQNKVNEVARQENKCKYQVEKDSFNNTSRVNTVSSTANAASNEVNVVGRKSSTKLPDDPNMPELEDISIFEESIKDVFGKANVIADALGKKEQEPPLRKSYADLKRKPMEFQVGEKVMLKVSPWKWVVRFGKRGKLNPRYVGPFKVLERVRDVTYKLDLPEELSKVHNTFHVSNLKKCHTDEPLAVPLDGLHFDDKLHFVEEPVEIVDHEVKRLKQSRIPLVKVRWNSKRGPEFTWEREDQFRKKYPHFFAKTTSSSSVTY</sequence>
<accession>A0A6L2JM92</accession>
<dbReference type="GO" id="GO:0003964">
    <property type="term" value="F:RNA-directed DNA polymerase activity"/>
    <property type="evidence" value="ECO:0007669"/>
    <property type="project" value="UniProtKB-KW"/>
</dbReference>
<proteinExistence type="predicted"/>
<gene>
    <name evidence="4" type="ORF">Tci_009767</name>
</gene>
<evidence type="ECO:0000256" key="1">
    <source>
        <dbReference type="SAM" id="MobiDB-lite"/>
    </source>
</evidence>
<keyword evidence="4" id="KW-0548">Nucleotidyltransferase</keyword>
<organism evidence="4">
    <name type="scientific">Tanacetum cinerariifolium</name>
    <name type="common">Dalmatian daisy</name>
    <name type="synonym">Chrysanthemum cinerariifolium</name>
    <dbReference type="NCBI Taxonomy" id="118510"/>
    <lineage>
        <taxon>Eukaryota</taxon>
        <taxon>Viridiplantae</taxon>
        <taxon>Streptophyta</taxon>
        <taxon>Embryophyta</taxon>
        <taxon>Tracheophyta</taxon>
        <taxon>Spermatophyta</taxon>
        <taxon>Magnoliopsida</taxon>
        <taxon>eudicotyledons</taxon>
        <taxon>Gunneridae</taxon>
        <taxon>Pentapetalae</taxon>
        <taxon>asterids</taxon>
        <taxon>campanulids</taxon>
        <taxon>Asterales</taxon>
        <taxon>Asteraceae</taxon>
        <taxon>Asteroideae</taxon>
        <taxon>Anthemideae</taxon>
        <taxon>Anthemidinae</taxon>
        <taxon>Tanacetum</taxon>
    </lineage>
</organism>
<dbReference type="InterPro" id="IPR036397">
    <property type="entry name" value="RNaseH_sf"/>
</dbReference>
<feature type="domain" description="Tf2-1-like SH3-like" evidence="3">
    <location>
        <begin position="496"/>
        <end position="561"/>
    </location>
</feature>
<name>A0A6L2JM92_TANCI</name>